<name>B6K0S0_SCHJY</name>
<evidence type="ECO:0000256" key="3">
    <source>
        <dbReference type="ARBA" id="ARBA00022771"/>
    </source>
</evidence>
<sequence length="691" mass="80610">MSKNIQEQLAFQPREEIPYAVFHPTLNIQQPLKIVNRTEYDNLQRFEYYKNGPNQYSSYVVKTLPVAKVQVIEESKVDTSTIQPKYKSFGYVDKQTEKPKSLYHYTKTSRLIRHHVQQFPQVQYDMDELDAMWLTYYNEYMASKHPDWEKLNHEFLEILITMIEREYALLDAQVPKLEPVRTEVEELDGSCSICNESECEHNNAIVFCDSCNLAVHQNCYGIPFVPEGQWFCKKCRIAPDQIISCVCCPDHEGAFRTTVDGRWCHTLCAMAIPEVWFHDVPRLDLVRNVPMIPKSRWKLVCSICKQRWGACVQCTNKSCYVAFHITCARRAGLYYKIHQHSPNYDSVELECYCDKHTSASHLHVGMHKLLPIARKYYTDFAASVPFNYLSCFAAPTVPEPRWTTSHIPLYIVHKIVKFLHESALLKESKFYETITRNFCTYYREKRRSRRNAALLRSEGILTEIANAPVRKEEPPSKRQLEITYALRDSLKQVRQLVHYVHERQKSRTELSRLRKEFVSLVYFPTQKRIKQAYERIRSLDKTSVFDKALDHGWVGWSELDLQVQTFRLSTLEQLRAAFQPLWDLDGIIRSVDDMDVLSLMVQLSQAIQPIAEKEFERALLDVQSLQTNEYGNLVIPSLAVDGLDVFCWPGPQFIGKEPLDEPTDDEYEALKSFVQALDENEKLGMYSEPPQ</sequence>
<dbReference type="InterPro" id="IPR011011">
    <property type="entry name" value="Znf_FYVE_PHD"/>
</dbReference>
<dbReference type="CDD" id="cd15492">
    <property type="entry name" value="PHD_BRPF_JADE_like"/>
    <property type="match status" value="1"/>
</dbReference>
<dbReference type="Proteomes" id="UP000001744">
    <property type="component" value="Unassembled WGS sequence"/>
</dbReference>
<accession>B6K0S0</accession>
<dbReference type="PANTHER" id="PTHR13793:SF107">
    <property type="entry name" value="BROMODOMAIN-CONTAINING PROTEIN HOMOLOG"/>
    <property type="match status" value="1"/>
</dbReference>
<dbReference type="EMBL" id="KE651166">
    <property type="protein sequence ID" value="EEB07541.1"/>
    <property type="molecule type" value="Genomic_DNA"/>
</dbReference>
<reference evidence="8 10" key="1">
    <citation type="journal article" date="2011" name="Science">
        <title>Comparative functional genomics of the fission yeasts.</title>
        <authorList>
            <person name="Rhind N."/>
            <person name="Chen Z."/>
            <person name="Yassour M."/>
            <person name="Thompson D.A."/>
            <person name="Haas B.J."/>
            <person name="Habib N."/>
            <person name="Wapinski I."/>
            <person name="Roy S."/>
            <person name="Lin M.F."/>
            <person name="Heiman D.I."/>
            <person name="Young S.K."/>
            <person name="Furuya K."/>
            <person name="Guo Y."/>
            <person name="Pidoux A."/>
            <person name="Chen H.M."/>
            <person name="Robbertse B."/>
            <person name="Goldberg J.M."/>
            <person name="Aoki K."/>
            <person name="Bayne E.H."/>
            <person name="Berlin A.M."/>
            <person name="Desjardins C.A."/>
            <person name="Dobbs E."/>
            <person name="Dukaj L."/>
            <person name="Fan L."/>
            <person name="FitzGerald M.G."/>
            <person name="French C."/>
            <person name="Gujja S."/>
            <person name="Hansen K."/>
            <person name="Keifenheim D."/>
            <person name="Levin J.Z."/>
            <person name="Mosher R.A."/>
            <person name="Mueller C.A."/>
            <person name="Pfiffner J."/>
            <person name="Priest M."/>
            <person name="Russ C."/>
            <person name="Smialowska A."/>
            <person name="Swoboda P."/>
            <person name="Sykes S.M."/>
            <person name="Vaughn M."/>
            <person name="Vengrova S."/>
            <person name="Yoder R."/>
            <person name="Zeng Q."/>
            <person name="Allshire R."/>
            <person name="Baulcombe D."/>
            <person name="Birren B.W."/>
            <person name="Brown W."/>
            <person name="Ekwall K."/>
            <person name="Kellis M."/>
            <person name="Leatherwood J."/>
            <person name="Levin H."/>
            <person name="Margalit H."/>
            <person name="Martienssen R."/>
            <person name="Nieduszynski C.A."/>
            <person name="Spatafora J.W."/>
            <person name="Friedman N."/>
            <person name="Dalgaard J.Z."/>
            <person name="Baumann P."/>
            <person name="Niki H."/>
            <person name="Regev A."/>
            <person name="Nusbaum C."/>
        </authorList>
    </citation>
    <scope>NUCLEOTIDE SEQUENCE [LARGE SCALE GENOMIC DNA]</scope>
    <source>
        <strain evidence="10">yFS275 / FY16936</strain>
    </source>
</reference>
<keyword evidence="4" id="KW-0862">Zinc</keyword>
<dbReference type="eggNOG" id="KOG0955">
    <property type="taxonomic scope" value="Eukaryota"/>
</dbReference>
<evidence type="ECO:0000259" key="7">
    <source>
        <dbReference type="PROSITE" id="PS51805"/>
    </source>
</evidence>
<dbReference type="OrthoDB" id="20839at2759"/>
<dbReference type="STRING" id="402676.B6K0S0"/>
<dbReference type="GO" id="GO:0006357">
    <property type="term" value="P:regulation of transcription by RNA polymerase II"/>
    <property type="evidence" value="ECO:0000318"/>
    <property type="project" value="GO_Central"/>
</dbReference>
<dbReference type="PROSITE" id="PS51805">
    <property type="entry name" value="EPHD"/>
    <property type="match status" value="1"/>
</dbReference>
<protein>
    <submittedName>
        <fullName evidence="8">Histone acetyltransferase complex subunit Nto1</fullName>
    </submittedName>
</protein>
<dbReference type="GeneID" id="7047738"/>
<evidence type="ECO:0000313" key="10">
    <source>
        <dbReference type="Proteomes" id="UP000001744"/>
    </source>
</evidence>
<dbReference type="Pfam" id="PF13832">
    <property type="entry name" value="zf-HC5HC2H_2"/>
    <property type="match status" value="1"/>
</dbReference>
<dbReference type="RefSeq" id="XP_002173834.1">
    <property type="nucleotide sequence ID" value="XM_002173798.2"/>
</dbReference>
<dbReference type="InterPro" id="IPR019787">
    <property type="entry name" value="Znf_PHD-finger"/>
</dbReference>
<dbReference type="PANTHER" id="PTHR13793">
    <property type="entry name" value="PHD FINGER PROTEINS"/>
    <property type="match status" value="1"/>
</dbReference>
<dbReference type="Pfam" id="PF10513">
    <property type="entry name" value="EPL1"/>
    <property type="match status" value="1"/>
</dbReference>
<dbReference type="JaponicusDB" id="SJAG_02629">
    <property type="gene designation" value="nto1"/>
</dbReference>
<feature type="domain" description="PHD-type" evidence="7">
    <location>
        <begin position="242"/>
        <end position="357"/>
    </location>
</feature>
<dbReference type="InterPro" id="IPR013083">
    <property type="entry name" value="Znf_RING/FYVE/PHD"/>
</dbReference>
<keyword evidence="1" id="KW-0479">Metal-binding</keyword>
<dbReference type="InterPro" id="IPR019542">
    <property type="entry name" value="Enhancer_polycomb-like_N"/>
</dbReference>
<organism evidence="8 10">
    <name type="scientific">Schizosaccharomyces japonicus (strain yFS275 / FY16936)</name>
    <name type="common">Fission yeast</name>
    <dbReference type="NCBI Taxonomy" id="402676"/>
    <lineage>
        <taxon>Eukaryota</taxon>
        <taxon>Fungi</taxon>
        <taxon>Dikarya</taxon>
        <taxon>Ascomycota</taxon>
        <taxon>Taphrinomycotina</taxon>
        <taxon>Schizosaccharomycetes</taxon>
        <taxon>Schizosaccharomycetales</taxon>
        <taxon>Schizosaccharomycetaceae</taxon>
        <taxon>Schizosaccharomyces</taxon>
    </lineage>
</organism>
<dbReference type="InterPro" id="IPR001965">
    <property type="entry name" value="Znf_PHD"/>
</dbReference>
<dbReference type="GO" id="GO:0008270">
    <property type="term" value="F:zinc ion binding"/>
    <property type="evidence" value="ECO:0007669"/>
    <property type="project" value="UniProtKB-KW"/>
</dbReference>
<dbReference type="GO" id="GO:0032991">
    <property type="term" value="C:protein-containing complex"/>
    <property type="evidence" value="ECO:0007669"/>
    <property type="project" value="UniProtKB-ARBA"/>
</dbReference>
<dbReference type="InterPro" id="IPR050701">
    <property type="entry name" value="Histone_Mod_Regulator"/>
</dbReference>
<dbReference type="GO" id="GO:0016740">
    <property type="term" value="F:transferase activity"/>
    <property type="evidence" value="ECO:0007669"/>
    <property type="project" value="UniProtKB-KW"/>
</dbReference>
<keyword evidence="2" id="KW-0677">Repeat</keyword>
<evidence type="ECO:0000313" key="8">
    <source>
        <dbReference type="EMBL" id="EEB07541.1"/>
    </source>
</evidence>
<evidence type="ECO:0000256" key="1">
    <source>
        <dbReference type="ARBA" id="ARBA00022723"/>
    </source>
</evidence>
<dbReference type="SUPFAM" id="SSF57903">
    <property type="entry name" value="FYVE/PHD zinc finger"/>
    <property type="match status" value="1"/>
</dbReference>
<proteinExistence type="predicted"/>
<dbReference type="HOGENOM" id="CLU_363352_0_0_1"/>
<feature type="domain" description="PHD-type" evidence="6">
    <location>
        <begin position="188"/>
        <end position="238"/>
    </location>
</feature>
<keyword evidence="10" id="KW-1185">Reference proteome</keyword>
<keyword evidence="3 5" id="KW-0863">Zinc-finger</keyword>
<evidence type="ECO:0000259" key="6">
    <source>
        <dbReference type="PROSITE" id="PS50016"/>
    </source>
</evidence>
<evidence type="ECO:0000256" key="2">
    <source>
        <dbReference type="ARBA" id="ARBA00022737"/>
    </source>
</evidence>
<dbReference type="VEuPathDB" id="FungiDB:SJAG_02629"/>
<dbReference type="PROSITE" id="PS50016">
    <property type="entry name" value="ZF_PHD_2"/>
    <property type="match status" value="1"/>
</dbReference>
<dbReference type="InterPro" id="IPR034732">
    <property type="entry name" value="EPHD"/>
</dbReference>
<evidence type="ECO:0000313" key="9">
    <source>
        <dbReference type="JaponicusDB" id="SJAG_02629"/>
    </source>
</evidence>
<dbReference type="AlphaFoldDB" id="B6K0S0"/>
<dbReference type="Pfam" id="PF13831">
    <property type="entry name" value="PHD_2"/>
    <property type="match status" value="1"/>
</dbReference>
<evidence type="ECO:0000256" key="4">
    <source>
        <dbReference type="ARBA" id="ARBA00022833"/>
    </source>
</evidence>
<evidence type="ECO:0000256" key="5">
    <source>
        <dbReference type="PROSITE-ProRule" id="PRU00146"/>
    </source>
</evidence>
<dbReference type="SMART" id="SM00249">
    <property type="entry name" value="PHD"/>
    <property type="match status" value="2"/>
</dbReference>
<dbReference type="OMA" id="HVMCARR"/>
<gene>
    <name evidence="9" type="primary">nto1</name>
    <name evidence="8" type="ORF">SJAG_02629</name>
</gene>
<dbReference type="Gene3D" id="3.30.40.10">
    <property type="entry name" value="Zinc/RING finger domain, C3HC4 (zinc finger)"/>
    <property type="match status" value="2"/>
</dbReference>